<feature type="chain" id="PRO_5025582079" evidence="6">
    <location>
        <begin position="29"/>
        <end position="137"/>
    </location>
</feature>
<feature type="signal peptide" evidence="6">
    <location>
        <begin position="1"/>
        <end position="28"/>
    </location>
</feature>
<dbReference type="SUPFAM" id="SSF55486">
    <property type="entry name" value="Metalloproteases ('zincins'), catalytic domain"/>
    <property type="match status" value="1"/>
</dbReference>
<dbReference type="PANTHER" id="PTHR10201:SF213">
    <property type="entry name" value="METALLOENDOPROTEINASE 2-MMP-LIKE"/>
    <property type="match status" value="1"/>
</dbReference>
<dbReference type="GO" id="GO:0031012">
    <property type="term" value="C:extracellular matrix"/>
    <property type="evidence" value="ECO:0007669"/>
    <property type="project" value="InterPro"/>
</dbReference>
<feature type="binding site" evidence="5">
    <location>
        <position position="96"/>
    </location>
    <ligand>
        <name>Zn(2+)</name>
        <dbReference type="ChEBI" id="CHEBI:29105"/>
        <label>1</label>
    </ligand>
</feature>
<keyword evidence="4 5" id="KW-0862">Zinc</keyword>
<evidence type="ECO:0000256" key="5">
    <source>
        <dbReference type="PIRSR" id="PIRSR621190-2"/>
    </source>
</evidence>
<protein>
    <submittedName>
        <fullName evidence="8">Metalloendoproteinase 1</fullName>
    </submittedName>
</protein>
<dbReference type="GO" id="GO:0006508">
    <property type="term" value="P:proteolysis"/>
    <property type="evidence" value="ECO:0007669"/>
    <property type="project" value="UniProtKB-KW"/>
</dbReference>
<comment type="cofactor">
    <cofactor evidence="5">
        <name>Zn(2+)</name>
        <dbReference type="ChEBI" id="CHEBI:29105"/>
    </cofactor>
    <text evidence="5">Binds 2 Zn(2+) ions per subunit.</text>
</comment>
<feature type="domain" description="Peptidase M10 metallopeptidase" evidence="7">
    <location>
        <begin position="63"/>
        <end position="133"/>
    </location>
</feature>
<feature type="binding site" evidence="5">
    <location>
        <position position="86"/>
    </location>
    <ligand>
        <name>Ca(2+)</name>
        <dbReference type="ChEBI" id="CHEBI:29108"/>
        <label>2</label>
    </ligand>
</feature>
<dbReference type="GO" id="GO:0008270">
    <property type="term" value="F:zinc ion binding"/>
    <property type="evidence" value="ECO:0007669"/>
    <property type="project" value="InterPro"/>
</dbReference>
<dbReference type="GO" id="GO:0030198">
    <property type="term" value="P:extracellular matrix organization"/>
    <property type="evidence" value="ECO:0007669"/>
    <property type="project" value="TreeGrafter"/>
</dbReference>
<organism evidence="8 9">
    <name type="scientific">Morella rubra</name>
    <name type="common">Chinese bayberry</name>
    <dbReference type="NCBI Taxonomy" id="262757"/>
    <lineage>
        <taxon>Eukaryota</taxon>
        <taxon>Viridiplantae</taxon>
        <taxon>Streptophyta</taxon>
        <taxon>Embryophyta</taxon>
        <taxon>Tracheophyta</taxon>
        <taxon>Spermatophyta</taxon>
        <taxon>Magnoliopsida</taxon>
        <taxon>eudicotyledons</taxon>
        <taxon>Gunneridae</taxon>
        <taxon>Pentapetalae</taxon>
        <taxon>rosids</taxon>
        <taxon>fabids</taxon>
        <taxon>Fagales</taxon>
        <taxon>Myricaceae</taxon>
        <taxon>Morella</taxon>
    </lineage>
</organism>
<feature type="binding site" evidence="5">
    <location>
        <position position="111"/>
    </location>
    <ligand>
        <name>Zn(2+)</name>
        <dbReference type="ChEBI" id="CHEBI:29105"/>
        <label>1</label>
    </ligand>
</feature>
<dbReference type="InterPro" id="IPR001818">
    <property type="entry name" value="Pept_M10_metallopeptidase"/>
</dbReference>
<proteinExistence type="predicted"/>
<evidence type="ECO:0000256" key="1">
    <source>
        <dbReference type="ARBA" id="ARBA00022670"/>
    </source>
</evidence>
<feature type="binding site" evidence="5">
    <location>
        <position position="103"/>
    </location>
    <ligand>
        <name>Ca(2+)</name>
        <dbReference type="ChEBI" id="CHEBI:29108"/>
        <label>3</label>
    </ligand>
</feature>
<feature type="binding site" evidence="5">
    <location>
        <position position="126"/>
    </location>
    <ligand>
        <name>Ca(2+)</name>
        <dbReference type="ChEBI" id="CHEBI:29108"/>
        <label>3</label>
    </ligand>
</feature>
<feature type="binding site" evidence="5">
    <location>
        <position position="123"/>
    </location>
    <ligand>
        <name>Ca(2+)</name>
        <dbReference type="ChEBI" id="CHEBI:29108"/>
        <label>3</label>
    </ligand>
</feature>
<dbReference type="PANTHER" id="PTHR10201">
    <property type="entry name" value="MATRIX METALLOPROTEINASE"/>
    <property type="match status" value="1"/>
</dbReference>
<reference evidence="8 9" key="1">
    <citation type="journal article" date="2019" name="Plant Biotechnol. J.">
        <title>The red bayberry genome and genetic basis of sex determination.</title>
        <authorList>
            <person name="Jia H.M."/>
            <person name="Jia H.J."/>
            <person name="Cai Q.L."/>
            <person name="Wang Y."/>
            <person name="Zhao H.B."/>
            <person name="Yang W.F."/>
            <person name="Wang G.Y."/>
            <person name="Li Y.H."/>
            <person name="Zhan D.L."/>
            <person name="Shen Y.T."/>
            <person name="Niu Q.F."/>
            <person name="Chang L."/>
            <person name="Qiu J."/>
            <person name="Zhao L."/>
            <person name="Xie H.B."/>
            <person name="Fu W.Y."/>
            <person name="Jin J."/>
            <person name="Li X.W."/>
            <person name="Jiao Y."/>
            <person name="Zhou C.C."/>
            <person name="Tu T."/>
            <person name="Chai C.Y."/>
            <person name="Gao J.L."/>
            <person name="Fan L.J."/>
            <person name="van de Weg E."/>
            <person name="Wang J.Y."/>
            <person name="Gao Z.S."/>
        </authorList>
    </citation>
    <scope>NUCLEOTIDE SEQUENCE [LARGE SCALE GENOMIC DNA]</scope>
    <source>
        <tissue evidence="8">Leaves</tissue>
    </source>
</reference>
<feature type="binding site" evidence="5">
    <location>
        <position position="126"/>
    </location>
    <ligand>
        <name>Ca(2+)</name>
        <dbReference type="ChEBI" id="CHEBI:29108"/>
        <label>1</label>
    </ligand>
</feature>
<evidence type="ECO:0000313" key="9">
    <source>
        <dbReference type="Proteomes" id="UP000516437"/>
    </source>
</evidence>
<comment type="caution">
    <text evidence="8">The sequence shown here is derived from an EMBL/GenBank/DDBJ whole genome shotgun (WGS) entry which is preliminary data.</text>
</comment>
<name>A0A6A1W256_9ROSI</name>
<dbReference type="PRINTS" id="PR00138">
    <property type="entry name" value="MATRIXIN"/>
</dbReference>
<gene>
    <name evidence="8" type="ORF">CJ030_MR3G001236</name>
</gene>
<keyword evidence="6" id="KW-0732">Signal</keyword>
<dbReference type="GO" id="GO:0030574">
    <property type="term" value="P:collagen catabolic process"/>
    <property type="evidence" value="ECO:0007669"/>
    <property type="project" value="TreeGrafter"/>
</dbReference>
<evidence type="ECO:0000313" key="8">
    <source>
        <dbReference type="EMBL" id="KAB1219281.1"/>
    </source>
</evidence>
<dbReference type="InterPro" id="IPR024079">
    <property type="entry name" value="MetalloPept_cat_dom_sf"/>
</dbReference>
<dbReference type="OrthoDB" id="406838at2759"/>
<dbReference type="AlphaFoldDB" id="A0A6A1W256"/>
<feature type="binding site" evidence="5">
    <location>
        <position position="98"/>
    </location>
    <ligand>
        <name>Zn(2+)</name>
        <dbReference type="ChEBI" id="CHEBI:29105"/>
        <label>1</label>
    </ligand>
</feature>
<dbReference type="Proteomes" id="UP000516437">
    <property type="component" value="Chromosome 3"/>
</dbReference>
<keyword evidence="2 5" id="KW-0479">Metal-binding</keyword>
<evidence type="ECO:0000259" key="7">
    <source>
        <dbReference type="Pfam" id="PF00413"/>
    </source>
</evidence>
<feature type="binding site" evidence="5">
    <location>
        <position position="121"/>
    </location>
    <ligand>
        <name>Zn(2+)</name>
        <dbReference type="ChEBI" id="CHEBI:29105"/>
        <label>1</label>
    </ligand>
</feature>
<dbReference type="EMBL" id="RXIC02000021">
    <property type="protein sequence ID" value="KAB1219281.1"/>
    <property type="molecule type" value="Genomic_DNA"/>
</dbReference>
<dbReference type="GO" id="GO:0004222">
    <property type="term" value="F:metalloendopeptidase activity"/>
    <property type="evidence" value="ECO:0007669"/>
    <property type="project" value="InterPro"/>
</dbReference>
<dbReference type="Pfam" id="PF00413">
    <property type="entry name" value="Peptidase_M10"/>
    <property type="match status" value="1"/>
</dbReference>
<evidence type="ECO:0000256" key="6">
    <source>
        <dbReference type="SAM" id="SignalP"/>
    </source>
</evidence>
<sequence length="137" mass="15112">MNSRVFSLFSSTLLLLLLVALLPLLSCATSPESDDKRKSAFEFLKHLQGCHHGDKVKGIHDLKNFQTWAANTHFKFSQAQTLANADLKIGFLRRNHGDGSLFDGTGGILAHAFVPTDGRFHYDANEQWSVGAKTKGI</sequence>
<keyword evidence="9" id="KW-1185">Reference proteome</keyword>
<feature type="binding site" evidence="5">
    <location>
        <position position="104"/>
    </location>
    <ligand>
        <name>Ca(2+)</name>
        <dbReference type="ChEBI" id="CHEBI:29108"/>
        <label>3</label>
    </ligand>
</feature>
<evidence type="ECO:0000256" key="3">
    <source>
        <dbReference type="ARBA" id="ARBA00022801"/>
    </source>
</evidence>
<keyword evidence="1" id="KW-0645">Protease</keyword>
<comment type="cofactor">
    <cofactor evidence="5">
        <name>Ca(2+)</name>
        <dbReference type="ChEBI" id="CHEBI:29108"/>
    </cofactor>
    <text evidence="5">Can bind about 5 Ca(2+) ions per subunit.</text>
</comment>
<dbReference type="InterPro" id="IPR021190">
    <property type="entry name" value="Pept_M10A"/>
</dbReference>
<keyword evidence="3" id="KW-0378">Hydrolase</keyword>
<dbReference type="Gene3D" id="3.40.390.10">
    <property type="entry name" value="Collagenase (Catalytic Domain)"/>
    <property type="match status" value="1"/>
</dbReference>
<evidence type="ECO:0000256" key="4">
    <source>
        <dbReference type="ARBA" id="ARBA00022833"/>
    </source>
</evidence>
<accession>A0A6A1W256</accession>
<evidence type="ECO:0000256" key="2">
    <source>
        <dbReference type="ARBA" id="ARBA00022723"/>
    </source>
</evidence>
<keyword evidence="5" id="KW-0106">Calcium</keyword>